<accession>A0A926DU74</accession>
<protein>
    <submittedName>
        <fullName evidence="2">Uncharacterized protein</fullName>
    </submittedName>
</protein>
<organism evidence="2 3">
    <name type="scientific">Bianquea renquensis</name>
    <dbReference type="NCBI Taxonomy" id="2763661"/>
    <lineage>
        <taxon>Bacteria</taxon>
        <taxon>Bacillati</taxon>
        <taxon>Bacillota</taxon>
        <taxon>Clostridia</taxon>
        <taxon>Eubacteriales</taxon>
        <taxon>Bianqueaceae</taxon>
        <taxon>Bianquea</taxon>
    </lineage>
</organism>
<feature type="compositionally biased region" description="Basic and acidic residues" evidence="1">
    <location>
        <begin position="56"/>
        <end position="73"/>
    </location>
</feature>
<feature type="compositionally biased region" description="Basic and acidic residues" evidence="1">
    <location>
        <begin position="99"/>
        <end position="113"/>
    </location>
</feature>
<comment type="caution">
    <text evidence="2">The sequence shown here is derived from an EMBL/GenBank/DDBJ whole genome shotgun (WGS) entry which is preliminary data.</text>
</comment>
<dbReference type="EMBL" id="JACRSQ010000012">
    <property type="protein sequence ID" value="MBC8543789.1"/>
    <property type="molecule type" value="Genomic_DNA"/>
</dbReference>
<feature type="region of interest" description="Disordered" evidence="1">
    <location>
        <begin position="1"/>
        <end position="73"/>
    </location>
</feature>
<dbReference type="RefSeq" id="WP_177720098.1">
    <property type="nucleotide sequence ID" value="NZ_JACRSQ010000012.1"/>
</dbReference>
<keyword evidence="3" id="KW-1185">Reference proteome</keyword>
<evidence type="ECO:0000256" key="1">
    <source>
        <dbReference type="SAM" id="MobiDB-lite"/>
    </source>
</evidence>
<proteinExistence type="predicted"/>
<reference evidence="2" key="1">
    <citation type="submission" date="2020-08" db="EMBL/GenBank/DDBJ databases">
        <title>Genome public.</title>
        <authorList>
            <person name="Liu C."/>
            <person name="Sun Q."/>
        </authorList>
    </citation>
    <scope>NUCLEOTIDE SEQUENCE</scope>
    <source>
        <strain evidence="2">NSJ-32</strain>
    </source>
</reference>
<feature type="compositionally biased region" description="Basic residues" evidence="1">
    <location>
        <begin position="14"/>
        <end position="26"/>
    </location>
</feature>
<evidence type="ECO:0000313" key="2">
    <source>
        <dbReference type="EMBL" id="MBC8543789.1"/>
    </source>
</evidence>
<sequence>MQKETKSPPAASRRPSRRRNGKKNARRGVEERQGRTCTWREIAHRHRRNGQAGGEMGRKMHAGEARNSRDQRAHAGKFLAGIVETAKLAEKQHEKCTPVMGKKVEAGVHKETKSPPAEARWTKRSDSRIKNARW</sequence>
<feature type="region of interest" description="Disordered" evidence="1">
    <location>
        <begin position="99"/>
        <end position="134"/>
    </location>
</feature>
<evidence type="ECO:0000313" key="3">
    <source>
        <dbReference type="Proteomes" id="UP000657006"/>
    </source>
</evidence>
<gene>
    <name evidence="2" type="ORF">H8730_09540</name>
</gene>
<feature type="compositionally biased region" description="Basic and acidic residues" evidence="1">
    <location>
        <begin position="120"/>
        <end position="134"/>
    </location>
</feature>
<dbReference type="Proteomes" id="UP000657006">
    <property type="component" value="Unassembled WGS sequence"/>
</dbReference>
<dbReference type="AlphaFoldDB" id="A0A926DU74"/>
<name>A0A926DU74_9FIRM</name>